<evidence type="ECO:0000256" key="7">
    <source>
        <dbReference type="ARBA" id="ARBA00033367"/>
    </source>
</evidence>
<evidence type="ECO:0000259" key="11">
    <source>
        <dbReference type="Pfam" id="PF08244"/>
    </source>
</evidence>
<protein>
    <recommendedName>
        <fullName evidence="4 8">Sucrose-6-phosphate hydrolase</fullName>
        <ecNumber evidence="3 8">3.2.1.26</ecNumber>
    </recommendedName>
    <alternativeName>
        <fullName evidence="7 9">Invertase</fullName>
    </alternativeName>
</protein>
<dbReference type="PROSITE" id="PS00609">
    <property type="entry name" value="GLYCOSYL_HYDROL_F32"/>
    <property type="match status" value="1"/>
</dbReference>
<dbReference type="EC" id="3.2.1.26" evidence="3 8"/>
<dbReference type="NCBIfam" id="TIGR01322">
    <property type="entry name" value="scrB_fam"/>
    <property type="match status" value="1"/>
</dbReference>
<dbReference type="GO" id="GO:0005985">
    <property type="term" value="P:sucrose metabolic process"/>
    <property type="evidence" value="ECO:0007669"/>
    <property type="project" value="UniProtKB-UniPathway"/>
</dbReference>
<gene>
    <name evidence="12" type="ORF">IV45_GL000769</name>
</gene>
<dbReference type="PANTHER" id="PTHR43101:SF1">
    <property type="entry name" value="BETA-FRUCTOSIDASE"/>
    <property type="match status" value="1"/>
</dbReference>
<dbReference type="Proteomes" id="UP000050934">
    <property type="component" value="Unassembled WGS sequence"/>
</dbReference>
<dbReference type="InterPro" id="IPR013320">
    <property type="entry name" value="ConA-like_dom_sf"/>
</dbReference>
<dbReference type="GO" id="GO:0005737">
    <property type="term" value="C:cytoplasm"/>
    <property type="evidence" value="ECO:0007669"/>
    <property type="project" value="UniProtKB-SubCell"/>
</dbReference>
<dbReference type="InterPro" id="IPR013189">
    <property type="entry name" value="Glyco_hydro_32_C"/>
</dbReference>
<dbReference type="SUPFAM" id="SSF49899">
    <property type="entry name" value="Concanavalin A-like lectins/glucanases"/>
    <property type="match status" value="1"/>
</dbReference>
<dbReference type="Gene3D" id="2.60.120.560">
    <property type="entry name" value="Exo-inulinase, domain 1"/>
    <property type="match status" value="1"/>
</dbReference>
<evidence type="ECO:0000256" key="9">
    <source>
        <dbReference type="RuleBase" id="RU365015"/>
    </source>
</evidence>
<evidence type="ECO:0000259" key="10">
    <source>
        <dbReference type="Pfam" id="PF00251"/>
    </source>
</evidence>
<sequence>MDWTREMRYRPYKDYSALDLLKLQRQAGSSPAQLHYHIHPASGLLNDPNGFSYFNHEWHVSYQNFPFGAAHGLKSWMHMSSNDLVHWQERGMVLTPDNQYDSHGAYSGSALAQGDRLFLMYTGNHRDKDWVRTPYQLGAWMDKDGHVEKLAKPLIEKPAKFSEHFRDPQIMEKDGHYYAILGAQTAEGEAGHIDLWTSDQLESGWHEVGLVQMSQYQMGYMIECPNLVFVDGYAVMIFCPQGLNKQVSSYQNVYPNMYLIGDGFNFDHAELVNSSDKPLNLDCGFDVYASQAFNAPDGHAYAISWVGLPDTTYPTDDENWANCLSQVKELHVKDGKLYQQPVSAMRTLRVDAKRYDFAGTLPMIPEPDTQQYELSITIAKDQEGSLNLLGSQDNHHALKLNFDTKKGQLTIDRGQVGQPVATDHGTTRTIDLTASHDLELQIFIDHSLAEIFINGGAQVATLRYFADQNNNRIYFNQPTKAQGSLWPLSNM</sequence>
<dbReference type="Pfam" id="PF00251">
    <property type="entry name" value="Glyco_hydro_32N"/>
    <property type="match status" value="1"/>
</dbReference>
<dbReference type="SUPFAM" id="SSF75005">
    <property type="entry name" value="Arabinanase/levansucrase/invertase"/>
    <property type="match status" value="1"/>
</dbReference>
<comment type="similarity">
    <text evidence="2 8">Belongs to the glycosyl hydrolase 32 family.</text>
</comment>
<comment type="function">
    <text evidence="9">Enables the bacterium to metabolize sucrose as a sole carbon source.</text>
</comment>
<reference evidence="12 13" key="1">
    <citation type="journal article" date="2015" name="Genome Announc.">
        <title>Expanding the biotechnology potential of lactobacilli through comparative genomics of 213 strains and associated genera.</title>
        <authorList>
            <person name="Sun Z."/>
            <person name="Harris H.M."/>
            <person name="McCann A."/>
            <person name="Guo C."/>
            <person name="Argimon S."/>
            <person name="Zhang W."/>
            <person name="Yang X."/>
            <person name="Jeffery I.B."/>
            <person name="Cooney J.C."/>
            <person name="Kagawa T.F."/>
            <person name="Liu W."/>
            <person name="Song Y."/>
            <person name="Salvetti E."/>
            <person name="Wrobel A."/>
            <person name="Rasinkangas P."/>
            <person name="Parkhill J."/>
            <person name="Rea M.C."/>
            <person name="O'Sullivan O."/>
            <person name="Ritari J."/>
            <person name="Douillard F.P."/>
            <person name="Paul Ross R."/>
            <person name="Yang R."/>
            <person name="Briner A.E."/>
            <person name="Felis G.E."/>
            <person name="de Vos W.M."/>
            <person name="Barrangou R."/>
            <person name="Klaenhammer T.R."/>
            <person name="Caufield P.W."/>
            <person name="Cui Y."/>
            <person name="Zhang H."/>
            <person name="O'Toole P.W."/>
        </authorList>
    </citation>
    <scope>NUCLEOTIDE SEQUENCE [LARGE SCALE GENOMIC DNA]</scope>
    <source>
        <strain evidence="12 13">DSM 17896</strain>
    </source>
</reference>
<name>A0A0R2I8V2_9LACO</name>
<keyword evidence="13" id="KW-1185">Reference proteome</keyword>
<dbReference type="InterPro" id="IPR006232">
    <property type="entry name" value="Suc6P_hydrolase"/>
</dbReference>
<keyword evidence="6 8" id="KW-0326">Glycosidase</keyword>
<dbReference type="InterPro" id="IPR013148">
    <property type="entry name" value="Glyco_hydro_32_N"/>
</dbReference>
<comment type="pathway">
    <text evidence="1 9">Glycan biosynthesis; sucrose metabolism.</text>
</comment>
<dbReference type="PATRIC" id="fig|396268.3.peg.779"/>
<feature type="domain" description="Glycosyl hydrolase family 32 C-terminal" evidence="11">
    <location>
        <begin position="367"/>
        <end position="476"/>
    </location>
</feature>
<feature type="domain" description="Glycosyl hydrolase family 32 N-terminal" evidence="10">
    <location>
        <begin position="37"/>
        <end position="341"/>
    </location>
</feature>
<keyword evidence="9" id="KW-0119">Carbohydrate metabolism</keyword>
<evidence type="ECO:0000256" key="3">
    <source>
        <dbReference type="ARBA" id="ARBA00012758"/>
    </source>
</evidence>
<evidence type="ECO:0000256" key="8">
    <source>
        <dbReference type="RuleBase" id="RU362110"/>
    </source>
</evidence>
<evidence type="ECO:0000313" key="12">
    <source>
        <dbReference type="EMBL" id="KRN58324.1"/>
    </source>
</evidence>
<comment type="subcellular location">
    <subcellularLocation>
        <location evidence="9">Cytoplasm</location>
    </subcellularLocation>
</comment>
<dbReference type="Gene3D" id="2.115.10.20">
    <property type="entry name" value="Glycosyl hydrolase domain, family 43"/>
    <property type="match status" value="1"/>
</dbReference>
<dbReference type="UniPathway" id="UPA00238"/>
<dbReference type="InterPro" id="IPR001362">
    <property type="entry name" value="Glyco_hydro_32"/>
</dbReference>
<dbReference type="RefSeq" id="WP_057741569.1">
    <property type="nucleotide sequence ID" value="NZ_JQBW01000010.1"/>
</dbReference>
<dbReference type="InterPro" id="IPR018053">
    <property type="entry name" value="Glyco_hydro_32_AS"/>
</dbReference>
<comment type="caution">
    <text evidence="12">The sequence shown here is derived from an EMBL/GenBank/DDBJ whole genome shotgun (WGS) entry which is preliminary data.</text>
</comment>
<proteinExistence type="inferred from homology"/>
<dbReference type="InterPro" id="IPR023296">
    <property type="entry name" value="Glyco_hydro_beta-prop_sf"/>
</dbReference>
<dbReference type="PANTHER" id="PTHR43101">
    <property type="entry name" value="BETA-FRUCTOSIDASE"/>
    <property type="match status" value="1"/>
</dbReference>
<evidence type="ECO:0000256" key="5">
    <source>
        <dbReference type="ARBA" id="ARBA00022801"/>
    </source>
</evidence>
<organism evidence="12 13">
    <name type="scientific">Limosilactobacillus secaliphilus</name>
    <dbReference type="NCBI Taxonomy" id="396268"/>
    <lineage>
        <taxon>Bacteria</taxon>
        <taxon>Bacillati</taxon>
        <taxon>Bacillota</taxon>
        <taxon>Bacilli</taxon>
        <taxon>Lactobacillales</taxon>
        <taxon>Lactobacillaceae</taxon>
        <taxon>Limosilactobacillus</taxon>
    </lineage>
</organism>
<evidence type="ECO:0000256" key="1">
    <source>
        <dbReference type="ARBA" id="ARBA00004914"/>
    </source>
</evidence>
<evidence type="ECO:0000256" key="6">
    <source>
        <dbReference type="ARBA" id="ARBA00023295"/>
    </source>
</evidence>
<dbReference type="SMART" id="SM00640">
    <property type="entry name" value="Glyco_32"/>
    <property type="match status" value="1"/>
</dbReference>
<evidence type="ECO:0000313" key="13">
    <source>
        <dbReference type="Proteomes" id="UP000050934"/>
    </source>
</evidence>
<keyword evidence="5 8" id="KW-0378">Hydrolase</keyword>
<evidence type="ECO:0000256" key="4">
    <source>
        <dbReference type="ARBA" id="ARBA00019623"/>
    </source>
</evidence>
<dbReference type="EMBL" id="JQBW01000010">
    <property type="protein sequence ID" value="KRN58324.1"/>
    <property type="molecule type" value="Genomic_DNA"/>
</dbReference>
<dbReference type="OrthoDB" id="9759709at2"/>
<dbReference type="InterPro" id="IPR051214">
    <property type="entry name" value="GH32_Enzymes"/>
</dbReference>
<dbReference type="CDD" id="cd18623">
    <property type="entry name" value="GH32_ScrB-like"/>
    <property type="match status" value="1"/>
</dbReference>
<evidence type="ECO:0000256" key="2">
    <source>
        <dbReference type="ARBA" id="ARBA00009902"/>
    </source>
</evidence>
<dbReference type="Pfam" id="PF08244">
    <property type="entry name" value="Glyco_hydro_32C"/>
    <property type="match status" value="1"/>
</dbReference>
<accession>A0A0R2I8V2</accession>
<dbReference type="AlphaFoldDB" id="A0A0R2I8V2"/>
<keyword evidence="9" id="KW-0963">Cytoplasm</keyword>
<comment type="catalytic activity">
    <reaction evidence="8">
        <text>Hydrolysis of terminal non-reducing beta-D-fructofuranoside residues in beta-D-fructofuranosides.</text>
        <dbReference type="EC" id="3.2.1.26"/>
    </reaction>
</comment>
<dbReference type="STRING" id="396268.IV45_GL000769"/>
<dbReference type="GO" id="GO:0004564">
    <property type="term" value="F:beta-fructofuranosidase activity"/>
    <property type="evidence" value="ECO:0007669"/>
    <property type="project" value="UniProtKB-EC"/>
</dbReference>